<dbReference type="RefSeq" id="WP_013425023.1">
    <property type="nucleotide sequence ID" value="NC_014666.1"/>
</dbReference>
<accession>E3J5G1</accession>
<organism evidence="1 2">
    <name type="scientific">Pseudofrankia inefficax (strain DSM 45817 / CECT 9037 / DDB 130130 / EuI1c)</name>
    <name type="common">Frankia inefficax</name>
    <dbReference type="NCBI Taxonomy" id="298654"/>
    <lineage>
        <taxon>Bacteria</taxon>
        <taxon>Bacillati</taxon>
        <taxon>Actinomycetota</taxon>
        <taxon>Actinomycetes</taxon>
        <taxon>Frankiales</taxon>
        <taxon>Frankiaceae</taxon>
        <taxon>Pseudofrankia</taxon>
    </lineage>
</organism>
<evidence type="ECO:0000313" key="1">
    <source>
        <dbReference type="EMBL" id="ADP81905.1"/>
    </source>
</evidence>
<keyword evidence="2" id="KW-1185">Reference proteome</keyword>
<dbReference type="eggNOG" id="ENOG5033FQR">
    <property type="taxonomic scope" value="Bacteria"/>
</dbReference>
<evidence type="ECO:0000313" key="2">
    <source>
        <dbReference type="Proteomes" id="UP000002484"/>
    </source>
</evidence>
<sequence length="84" mass="9161">MVSGKTTTVDLPDALVREAQDVARAEGTTLRALLEDGLRAVLARRRSATRFELPDASMEGNGLRPVFRDADWEDLRAASYGGPM</sequence>
<evidence type="ECO:0008006" key="3">
    <source>
        <dbReference type="Google" id="ProtNLM"/>
    </source>
</evidence>
<dbReference type="InParanoid" id="E3J5G1"/>
<dbReference type="KEGG" id="fri:FraEuI1c_3899"/>
<reference evidence="1 2" key="1">
    <citation type="submission" date="2010-10" db="EMBL/GenBank/DDBJ databases">
        <title>Complete sequence of Frankia sp. EuI1c.</title>
        <authorList>
            <consortium name="US DOE Joint Genome Institute"/>
            <person name="Lucas S."/>
            <person name="Copeland A."/>
            <person name="Lapidus A."/>
            <person name="Cheng J.-F."/>
            <person name="Bruce D."/>
            <person name="Goodwin L."/>
            <person name="Pitluck S."/>
            <person name="Chertkov O."/>
            <person name="Detter J.C."/>
            <person name="Han C."/>
            <person name="Tapia R."/>
            <person name="Land M."/>
            <person name="Hauser L."/>
            <person name="Jeffries C."/>
            <person name="Kyrpides N."/>
            <person name="Ivanova N."/>
            <person name="Mikhailova N."/>
            <person name="Beauchemin N."/>
            <person name="Sen A."/>
            <person name="Sur S.A."/>
            <person name="Gtari M."/>
            <person name="Wall L."/>
            <person name="Tisa L."/>
            <person name="Woyke T."/>
        </authorList>
    </citation>
    <scope>NUCLEOTIDE SEQUENCE [LARGE SCALE GENOMIC DNA]</scope>
    <source>
        <strain evidence="2">DSM 45817 / CECT 9037 / EuI1c</strain>
    </source>
</reference>
<protein>
    <recommendedName>
        <fullName evidence="3">DUF2191 domain-containing protein</fullName>
    </recommendedName>
</protein>
<name>E3J5G1_PSEI1</name>
<dbReference type="EMBL" id="CP002299">
    <property type="protein sequence ID" value="ADP81905.1"/>
    <property type="molecule type" value="Genomic_DNA"/>
</dbReference>
<dbReference type="OrthoDB" id="7376298at2"/>
<proteinExistence type="predicted"/>
<dbReference type="HOGENOM" id="CLU_190786_0_0_11"/>
<dbReference type="Proteomes" id="UP000002484">
    <property type="component" value="Chromosome"/>
</dbReference>
<dbReference type="AlphaFoldDB" id="E3J5G1"/>
<gene>
    <name evidence="1" type="ordered locus">FraEuI1c_3899</name>
</gene>